<evidence type="ECO:0000313" key="6">
    <source>
        <dbReference type="EMBL" id="CTP81019.1"/>
    </source>
</evidence>
<dbReference type="Pfam" id="PF09507">
    <property type="entry name" value="CDC27"/>
    <property type="match status" value="1"/>
</dbReference>
<keyword evidence="3" id="KW-0235">DNA replication</keyword>
<sequence length="411" mass="46828">MGLDKRQLLETSLFDLEQIVTVQYLSRHADLPVDDAKGELAEFLKQNKNRTELHSVYVISGELIIPNPASGCTTSDIAATRKIHRTQLVRDCDLEVTRQVYRKVETCEIYCLHTKPIKSLCLLYSVDSLEDDEYERTDPGRSWLLYPETEAKAKDILTHYGAISVPATQKKRKQKLSVSKLPEPMAKKAKDNITSLFQQAAKQNKQEGTEQEDFIKKAGIMSGEAIKHRGQRIFINSKEEDMEEEPKSSEITGIKNVMAKSGEITTSKKNHVVVETRNTFLTRDDLFSDSDSNPDGMNCDETRKMEITKERRDPKKVLHFSKRESLENESYGSQRKVIRKEYATETFLDVDGFMVTKQVLKEIELEPSSANTCTQTHGKTENAIHLDSKERRSAAKVPQGQAKISSYFQRK</sequence>
<dbReference type="GO" id="GO:0043625">
    <property type="term" value="C:delta DNA polymerase complex"/>
    <property type="evidence" value="ECO:0007669"/>
    <property type="project" value="InterPro"/>
</dbReference>
<gene>
    <name evidence="6 9 10" type="ORF">Bm394</name>
    <name evidence="7" type="ORF">BM_BM394</name>
    <name evidence="6" type="ORF">BM_Bm394</name>
</gene>
<dbReference type="AlphaFoldDB" id="A0A0I9N771"/>
<dbReference type="EMBL" id="LN856924">
    <property type="protein sequence ID" value="CTP81019.1"/>
    <property type="molecule type" value="Genomic_DNA"/>
</dbReference>
<evidence type="ECO:0000256" key="2">
    <source>
        <dbReference type="ARBA" id="ARBA00017589"/>
    </source>
</evidence>
<dbReference type="GO" id="GO:0006271">
    <property type="term" value="P:DNA strand elongation involved in DNA replication"/>
    <property type="evidence" value="ECO:0007669"/>
    <property type="project" value="TreeGrafter"/>
</dbReference>
<dbReference type="Proteomes" id="UP000006672">
    <property type="component" value="Unassembled WGS sequence"/>
</dbReference>
<evidence type="ECO:0000313" key="8">
    <source>
        <dbReference type="Proteomes" id="UP000006672"/>
    </source>
</evidence>
<feature type="region of interest" description="Disordered" evidence="5">
    <location>
        <begin position="369"/>
        <end position="411"/>
    </location>
</feature>
<dbReference type="OrthoDB" id="514823at2759"/>
<reference evidence="6 8" key="1">
    <citation type="journal article" date="2007" name="Science">
        <title>Draft genome of the filarial nematode parasite Brugia malayi.</title>
        <authorList>
            <person name="Ghedin E."/>
            <person name="Wang S."/>
            <person name="Spiro D."/>
            <person name="Caler E."/>
            <person name="Zhao Q."/>
            <person name="Crabtree J."/>
            <person name="Allen J.E."/>
            <person name="Delcher A.L."/>
            <person name="Guiliano D.B."/>
            <person name="Miranda-Saavedra D."/>
            <person name="Angiuoli S.V."/>
            <person name="Creasy T."/>
            <person name="Amedeo P."/>
            <person name="Haas B."/>
            <person name="El-Sayed N.M."/>
            <person name="Wortman J.R."/>
            <person name="Feldblyum T."/>
            <person name="Tallon L."/>
            <person name="Schatz M."/>
            <person name="Shumway M."/>
            <person name="Koo H."/>
            <person name="Salzberg S.L."/>
            <person name="Schobel S."/>
            <person name="Pertea M."/>
            <person name="Pop M."/>
            <person name="White O."/>
            <person name="Barton G.J."/>
            <person name="Carlow C.K."/>
            <person name="Crawford M.J."/>
            <person name="Daub J."/>
            <person name="Dimmic M.W."/>
            <person name="Estes C.F."/>
            <person name="Foster J.M."/>
            <person name="Ganatra M."/>
            <person name="Gregory W.F."/>
            <person name="Johnson N.M."/>
            <person name="Jin J."/>
            <person name="Komuniecki R."/>
            <person name="Korf I."/>
            <person name="Kumar S."/>
            <person name="Laney S."/>
            <person name="Li B.W."/>
            <person name="Li W."/>
            <person name="Lindblom T.H."/>
            <person name="Lustigman S."/>
            <person name="Ma D."/>
            <person name="Maina C.V."/>
            <person name="Martin D.M."/>
            <person name="McCarter J.P."/>
            <person name="McReynolds L."/>
            <person name="Mitreva M."/>
            <person name="Nutman T.B."/>
            <person name="Parkinson J."/>
            <person name="Peregrin-Alvarez J.M."/>
            <person name="Poole C."/>
            <person name="Ren Q."/>
            <person name="Saunders L."/>
            <person name="Sluder A.E."/>
            <person name="Smith K."/>
            <person name="Stanke M."/>
            <person name="Unnasch T.R."/>
            <person name="Ware J."/>
            <person name="Wei A.D."/>
            <person name="Weil G."/>
            <person name="Williams D.J."/>
            <person name="Zhang Y."/>
            <person name="Williams S.A."/>
            <person name="Fraser-Liggett C."/>
            <person name="Slatko B."/>
            <person name="Blaxter M.L."/>
            <person name="Scott A.L."/>
        </authorList>
    </citation>
    <scope>NUCLEOTIDE SEQUENCE</scope>
    <source>
        <strain evidence="6 8">FR3</strain>
    </source>
</reference>
<dbReference type="CTD" id="6101474"/>
<dbReference type="InterPro" id="IPR019038">
    <property type="entry name" value="POLD3"/>
</dbReference>
<feature type="compositionally biased region" description="Polar residues" evidence="5">
    <location>
        <begin position="402"/>
        <end position="411"/>
    </location>
</feature>
<dbReference type="RefSeq" id="XP_001898030.1">
    <property type="nucleotide sequence ID" value="XM_001897995.1"/>
</dbReference>
<reference evidence="9" key="4">
    <citation type="submission" date="2019-12" db="UniProtKB">
        <authorList>
            <consortium name="WormBaseParasite"/>
        </authorList>
    </citation>
    <scope>IDENTIFICATION</scope>
</reference>
<evidence type="ECO:0000256" key="3">
    <source>
        <dbReference type="ARBA" id="ARBA00022705"/>
    </source>
</evidence>
<dbReference type="PANTHER" id="PTHR17598:SF13">
    <property type="entry name" value="DNA POLYMERASE DELTA SUBUNIT 3"/>
    <property type="match status" value="1"/>
</dbReference>
<dbReference type="OMA" id="YRKVETC"/>
<dbReference type="STRING" id="6279.A0A0I9N771"/>
<evidence type="ECO:0000256" key="1">
    <source>
        <dbReference type="ARBA" id="ARBA00004123"/>
    </source>
</evidence>
<proteinExistence type="predicted"/>
<protein>
    <recommendedName>
        <fullName evidence="2">DNA polymerase delta subunit 3</fullName>
    </recommendedName>
</protein>
<evidence type="ECO:0000313" key="7">
    <source>
        <dbReference type="EMBL" id="VIO88867.1"/>
    </source>
</evidence>
<dbReference type="GO" id="GO:0003887">
    <property type="term" value="F:DNA-directed DNA polymerase activity"/>
    <property type="evidence" value="ECO:0007669"/>
    <property type="project" value="TreeGrafter"/>
</dbReference>
<name>A0A0I9N771_BRUMA</name>
<dbReference type="GO" id="GO:0006297">
    <property type="term" value="P:nucleotide-excision repair, DNA gap filling"/>
    <property type="evidence" value="ECO:0007669"/>
    <property type="project" value="TreeGrafter"/>
</dbReference>
<dbReference type="GO" id="GO:1904161">
    <property type="term" value="P:DNA synthesis involved in UV-damage excision repair"/>
    <property type="evidence" value="ECO:0007669"/>
    <property type="project" value="TreeGrafter"/>
</dbReference>
<dbReference type="PANTHER" id="PTHR17598">
    <property type="entry name" value="DNA POLYMERASE DELTA SUBUNIT 3"/>
    <property type="match status" value="1"/>
</dbReference>
<dbReference type="WBParaSite" id="Bm394.1">
    <property type="protein sequence ID" value="Bm394.1"/>
    <property type="gene ID" value="WBGene00220655"/>
</dbReference>
<evidence type="ECO:0000256" key="4">
    <source>
        <dbReference type="ARBA" id="ARBA00023242"/>
    </source>
</evidence>
<evidence type="ECO:0000313" key="10">
    <source>
        <dbReference type="WormBase" id="Bm394"/>
    </source>
</evidence>
<reference evidence="6" key="2">
    <citation type="submission" date="2012-12" db="EMBL/GenBank/DDBJ databases">
        <authorList>
            <person name="Gao Y.W."/>
            <person name="Fan S.T."/>
            <person name="Sun H.T."/>
            <person name="Wang Z."/>
            <person name="Gao X.L."/>
            <person name="Li Y.G."/>
            <person name="Wang T.C."/>
            <person name="Zhang K."/>
            <person name="Xu W.W."/>
            <person name="Yu Z.J."/>
            <person name="Xia X.Z."/>
        </authorList>
    </citation>
    <scope>NUCLEOTIDE SEQUENCE</scope>
    <source>
        <strain evidence="6">FR3</strain>
    </source>
</reference>
<accession>A0A0I9N771</accession>
<keyword evidence="4" id="KW-0539">Nucleus</keyword>
<accession>A0A4E9EYR1</accession>
<feature type="compositionally biased region" description="Basic and acidic residues" evidence="5">
    <location>
        <begin position="378"/>
        <end position="393"/>
    </location>
</feature>
<dbReference type="EMBL" id="CAAKNF010000196">
    <property type="protein sequence ID" value="VIO88867.1"/>
    <property type="molecule type" value="Genomic_DNA"/>
</dbReference>
<comment type="subcellular location">
    <subcellularLocation>
        <location evidence="1">Nucleus</location>
    </subcellularLocation>
</comment>
<dbReference type="WormBase" id="Bm394">
    <property type="protein sequence ID" value="BM36350"/>
    <property type="gene ID" value="WBGene00220655"/>
</dbReference>
<reference evidence="7" key="3">
    <citation type="submission" date="2019-04" db="EMBL/GenBank/DDBJ databases">
        <authorList>
            <person name="Howe K."/>
            <person name="Paulini M."/>
            <person name="Williams G."/>
        </authorList>
    </citation>
    <scope>NUCLEOTIDE SEQUENCE [LARGE SCALE GENOMIC DNA]</scope>
    <source>
        <strain evidence="7">FR3</strain>
    </source>
</reference>
<keyword evidence="8" id="KW-1185">Reference proteome</keyword>
<dbReference type="Gene3D" id="3.90.1030.20">
    <property type="entry name" value="DNA polymerase delta, p66 (Cdc27) subunit, wHTH domain"/>
    <property type="match status" value="1"/>
</dbReference>
<evidence type="ECO:0000313" key="9">
    <source>
        <dbReference type="WBParaSite" id="Bm394.1"/>
    </source>
</evidence>
<dbReference type="InterPro" id="IPR041913">
    <property type="entry name" value="POLD3_sf"/>
</dbReference>
<dbReference type="KEGG" id="bmy:BM_BM394"/>
<evidence type="ECO:0000256" key="5">
    <source>
        <dbReference type="SAM" id="MobiDB-lite"/>
    </source>
</evidence>
<organism evidence="6">
    <name type="scientific">Brugia malayi</name>
    <name type="common">Filarial nematode worm</name>
    <dbReference type="NCBI Taxonomy" id="6279"/>
    <lineage>
        <taxon>Eukaryota</taxon>
        <taxon>Metazoa</taxon>
        <taxon>Ecdysozoa</taxon>
        <taxon>Nematoda</taxon>
        <taxon>Chromadorea</taxon>
        <taxon>Rhabditida</taxon>
        <taxon>Spirurina</taxon>
        <taxon>Spiruromorpha</taxon>
        <taxon>Filarioidea</taxon>
        <taxon>Onchocercidae</taxon>
        <taxon>Brugia</taxon>
    </lineage>
</organism>
<dbReference type="GeneID" id="6101474"/>